<comment type="caution">
    <text evidence="2">The sequence shown here is derived from an EMBL/GenBank/DDBJ whole genome shotgun (WGS) entry which is preliminary data.</text>
</comment>
<protein>
    <submittedName>
        <fullName evidence="2">Uncharacterized protein</fullName>
    </submittedName>
</protein>
<dbReference type="KEGG" id="amus:LMH87_006706"/>
<keyword evidence="3" id="KW-1185">Reference proteome</keyword>
<keyword evidence="1" id="KW-1133">Transmembrane helix</keyword>
<dbReference type="Proteomes" id="UP001144673">
    <property type="component" value="Chromosome 1"/>
</dbReference>
<proteinExistence type="predicted"/>
<dbReference type="GeneID" id="80893865"/>
<dbReference type="AlphaFoldDB" id="A0A9W8QNT8"/>
<organism evidence="2 3">
    <name type="scientific">Akanthomyces muscarius</name>
    <name type="common">Entomopathogenic fungus</name>
    <name type="synonym">Lecanicillium muscarium</name>
    <dbReference type="NCBI Taxonomy" id="2231603"/>
    <lineage>
        <taxon>Eukaryota</taxon>
        <taxon>Fungi</taxon>
        <taxon>Dikarya</taxon>
        <taxon>Ascomycota</taxon>
        <taxon>Pezizomycotina</taxon>
        <taxon>Sordariomycetes</taxon>
        <taxon>Hypocreomycetidae</taxon>
        <taxon>Hypocreales</taxon>
        <taxon>Cordycipitaceae</taxon>
        <taxon>Akanthomyces</taxon>
    </lineage>
</organism>
<gene>
    <name evidence="2" type="ORF">LMH87_006706</name>
</gene>
<keyword evidence="1" id="KW-0472">Membrane</keyword>
<evidence type="ECO:0000256" key="1">
    <source>
        <dbReference type="SAM" id="Phobius"/>
    </source>
</evidence>
<reference evidence="2" key="1">
    <citation type="journal article" date="2023" name="Access Microbiol">
        <title>De-novo genome assembly for Akanthomyces muscarius, a biocontrol agent of insect agricultural pests.</title>
        <authorList>
            <person name="Erdos Z."/>
            <person name="Studholme D.J."/>
            <person name="Raymond B."/>
            <person name="Sharma M."/>
        </authorList>
    </citation>
    <scope>NUCLEOTIDE SEQUENCE</scope>
    <source>
        <strain evidence="2">Ve6</strain>
    </source>
</reference>
<keyword evidence="1" id="KW-0812">Transmembrane</keyword>
<feature type="transmembrane region" description="Helical" evidence="1">
    <location>
        <begin position="46"/>
        <end position="72"/>
    </location>
</feature>
<dbReference type="EMBL" id="JAJHUN010000001">
    <property type="protein sequence ID" value="KAJ4165059.1"/>
    <property type="molecule type" value="Genomic_DNA"/>
</dbReference>
<sequence>MNNLRHGRHSRTFFWRCRIQMIAGIPGTPGPFPELLEQGGPRKASIYASHLCQVLGAVLSTSLLAGWLVFLATRERGGLLLSHHASICNIMRWAHGPCSPGIWKHGDLISQRSNVAEPKGRRLQRESNSEHVLAAASAPYFDHVVLMPQQCSQDEDTLYESHRPLTEEL</sequence>
<name>A0A9W8QNT8_AKAMU</name>
<evidence type="ECO:0000313" key="3">
    <source>
        <dbReference type="Proteomes" id="UP001144673"/>
    </source>
</evidence>
<accession>A0A9W8QNT8</accession>
<evidence type="ECO:0000313" key="2">
    <source>
        <dbReference type="EMBL" id="KAJ4165059.1"/>
    </source>
</evidence>
<dbReference type="RefSeq" id="XP_056059974.1">
    <property type="nucleotide sequence ID" value="XM_056204638.1"/>
</dbReference>